<name>A0A2L0S407_9PSED</name>
<dbReference type="KEGG" id="poi:BOP93_11480"/>
<proteinExistence type="predicted"/>
<evidence type="ECO:0000313" key="1">
    <source>
        <dbReference type="EMBL" id="AUZ49045.1"/>
    </source>
</evidence>
<evidence type="ECO:0000313" key="2">
    <source>
        <dbReference type="Proteomes" id="UP000239888"/>
    </source>
</evidence>
<reference evidence="1 2" key="1">
    <citation type="journal article" date="2018" name="Front. Microbiol.">
        <title>Pseudomonas orientalis F9: A Potent Antagonist against Phytopathogens with Phytotoxic Effect in the Apple Flower.</title>
        <authorList>
            <person name="Zengerer V."/>
            <person name="Schmid M."/>
            <person name="Bieri M."/>
            <person name="Muller D.C."/>
            <person name="Remus-Emsermann M.N.P."/>
            <person name="Ahrens C.H."/>
            <person name="Pelludat C."/>
        </authorList>
    </citation>
    <scope>NUCLEOTIDE SEQUENCE [LARGE SCALE GENOMIC DNA]</scope>
    <source>
        <strain evidence="1 2">F9</strain>
    </source>
</reference>
<dbReference type="AlphaFoldDB" id="A0A2L0S407"/>
<gene>
    <name evidence="1" type="ORF">BOP93_11480</name>
</gene>
<sequence>MCDLIMSVRFWPKAIAAFVIAEGFVLGLESTKVIKKQIAESLYVAYDDAASYLAIESKG</sequence>
<accession>A0A2L0S407</accession>
<organism evidence="1 2">
    <name type="scientific">Pseudomonas orientalis</name>
    <dbReference type="NCBI Taxonomy" id="76758"/>
    <lineage>
        <taxon>Bacteria</taxon>
        <taxon>Pseudomonadati</taxon>
        <taxon>Pseudomonadota</taxon>
        <taxon>Gammaproteobacteria</taxon>
        <taxon>Pseudomonadales</taxon>
        <taxon>Pseudomonadaceae</taxon>
        <taxon>Pseudomonas</taxon>
    </lineage>
</organism>
<protein>
    <submittedName>
        <fullName evidence="1">Uncharacterized protein</fullName>
    </submittedName>
</protein>
<dbReference type="EMBL" id="CP018049">
    <property type="protein sequence ID" value="AUZ49045.1"/>
    <property type="molecule type" value="Genomic_DNA"/>
</dbReference>
<dbReference type="Proteomes" id="UP000239888">
    <property type="component" value="Chromosome"/>
</dbReference>